<dbReference type="GO" id="GO:0000139">
    <property type="term" value="C:Golgi membrane"/>
    <property type="evidence" value="ECO:0007669"/>
    <property type="project" value="TreeGrafter"/>
</dbReference>
<dbReference type="GO" id="GO:0006886">
    <property type="term" value="P:intracellular protein transport"/>
    <property type="evidence" value="ECO:0007669"/>
    <property type="project" value="InterPro"/>
</dbReference>
<dbReference type="Proteomes" id="UP000242381">
    <property type="component" value="Unassembled WGS sequence"/>
</dbReference>
<name>A0A1X0S0Y7_RHIZD</name>
<organism evidence="4 5">
    <name type="scientific">Rhizopus microsporus</name>
    <dbReference type="NCBI Taxonomy" id="58291"/>
    <lineage>
        <taxon>Eukaryota</taxon>
        <taxon>Fungi</taxon>
        <taxon>Fungi incertae sedis</taxon>
        <taxon>Mucoromycota</taxon>
        <taxon>Mucoromycotina</taxon>
        <taxon>Mucoromycetes</taxon>
        <taxon>Mucorales</taxon>
        <taxon>Mucorineae</taxon>
        <taxon>Rhizopodaceae</taxon>
        <taxon>Rhizopus</taxon>
    </lineage>
</organism>
<comment type="subcellular location">
    <subcellularLocation>
        <location evidence="1">Membrane</location>
    </subcellularLocation>
</comment>
<dbReference type="InterPro" id="IPR015943">
    <property type="entry name" value="WD40/YVTN_repeat-like_dom_sf"/>
</dbReference>
<dbReference type="Gene3D" id="2.130.10.10">
    <property type="entry name" value="YVTN repeat-like/Quinoprotein amine dehydrogenase"/>
    <property type="match status" value="1"/>
</dbReference>
<evidence type="ECO:0000259" key="3">
    <source>
        <dbReference type="Pfam" id="PF07064"/>
    </source>
</evidence>
<dbReference type="GO" id="GO:0042147">
    <property type="term" value="P:retrograde transport, endosome to Golgi"/>
    <property type="evidence" value="ECO:0007669"/>
    <property type="project" value="TreeGrafter"/>
</dbReference>
<dbReference type="AlphaFoldDB" id="A0A1X0S0Y7"/>
<proteinExistence type="predicted"/>
<reference evidence="4 5" key="1">
    <citation type="journal article" date="2016" name="Proc. Natl. Acad. Sci. U.S.A.">
        <title>Lipid metabolic changes in an early divergent fungus govern the establishment of a mutualistic symbiosis with endobacteria.</title>
        <authorList>
            <person name="Lastovetsky O.A."/>
            <person name="Gaspar M.L."/>
            <person name="Mondo S.J."/>
            <person name="LaButti K.M."/>
            <person name="Sandor L."/>
            <person name="Grigoriev I.V."/>
            <person name="Henry S.A."/>
            <person name="Pawlowska T.E."/>
        </authorList>
    </citation>
    <scope>NUCLEOTIDE SEQUENCE [LARGE SCALE GENOMIC DNA]</scope>
    <source>
        <strain evidence="4 5">ATCC 11559</strain>
    </source>
</reference>
<protein>
    <recommendedName>
        <fullName evidence="3">RIC1 C-terminal alpha solenoid region domain-containing protein</fullName>
    </recommendedName>
</protein>
<gene>
    <name evidence="4" type="ORF">BCV71DRAFT_180603</name>
</gene>
<dbReference type="GO" id="GO:0034066">
    <property type="term" value="C:Ric1-Rgp1 guanyl-nucleotide exchange factor complex"/>
    <property type="evidence" value="ECO:0007669"/>
    <property type="project" value="InterPro"/>
</dbReference>
<accession>A0A1X0S0Y7</accession>
<evidence type="ECO:0000256" key="2">
    <source>
        <dbReference type="ARBA" id="ARBA00023136"/>
    </source>
</evidence>
<dbReference type="PANTHER" id="PTHR22746">
    <property type="entry name" value="RAB6A-GEF COMPLEX PARTNER PROTEIN 1"/>
    <property type="match status" value="1"/>
</dbReference>
<evidence type="ECO:0000313" key="5">
    <source>
        <dbReference type="Proteomes" id="UP000242381"/>
    </source>
</evidence>
<sequence length="594" mass="67073">MKNNHSQKKGTTAISEHKTQWVGTCFHGKEDILAEDKATSVSINSTFSLIAVGTTGGTVYVYSVENYNAPPVFSHKLQLMSWKSSTGSVTSLAWTSDGHALSVGYESHGLAVWSVYGSMLCATNELDEIANEENLKDTYIKGIQYLFWGPGNYSLYVLAKCKADENIIGDYQDESTTIDPAAVAWTHIQYPAMYIADNWPICYSSISSDGSYIAIAGKRGFAHYNTISSRWKLFGNQQQEQSFLIRLYSRDNNLDHSQVLYTEPLSTMPVYMTLCGNFLLVYTTENIKHQPISYISWRSIDSVISSNITLLIGGKLLILSSNTDESTEKEPSPIPFDTHIISDKTEYYWIGKKGIENLRTSLWIMNGKGLRVLTNFLLPEEFDITSNHYSESEPSTPTTPGHLSPGFDIGRPFLLGYHIDDEEDSLPSSEMRTRWKIDDFEGLKDQAIDMPLDFYPISILIEKGIIIGVEQSISYNALLGFALFKMSPKMHLFLHHIFRYLLQIDLEEDAVTFAKAYEKFTYFSHVLEILLHTVLEEEAGRNMTDGNFFLDQFPHALDVIVSCARKTEVALWDYLFSVVGKPKDLFEVCSNDDK</sequence>
<dbReference type="VEuPathDB" id="FungiDB:BCV72DRAFT_200423"/>
<dbReference type="OMA" id="NTISSRW"/>
<dbReference type="InterPro" id="IPR009771">
    <property type="entry name" value="RIC1_C"/>
</dbReference>
<keyword evidence="2" id="KW-0472">Membrane</keyword>
<dbReference type="InterPro" id="IPR001680">
    <property type="entry name" value="WD40_rpt"/>
</dbReference>
<dbReference type="InterPro" id="IPR036322">
    <property type="entry name" value="WD40_repeat_dom_sf"/>
</dbReference>
<dbReference type="InterPro" id="IPR040096">
    <property type="entry name" value="Ric1"/>
</dbReference>
<dbReference type="GO" id="GO:0005829">
    <property type="term" value="C:cytosol"/>
    <property type="evidence" value="ECO:0007669"/>
    <property type="project" value="TreeGrafter"/>
</dbReference>
<dbReference type="EMBL" id="KV921343">
    <property type="protein sequence ID" value="ORE17927.1"/>
    <property type="molecule type" value="Genomic_DNA"/>
</dbReference>
<evidence type="ECO:0000256" key="1">
    <source>
        <dbReference type="ARBA" id="ARBA00004370"/>
    </source>
</evidence>
<feature type="domain" description="RIC1 C-terminal alpha solenoid region" evidence="3">
    <location>
        <begin position="495"/>
        <end position="592"/>
    </location>
</feature>
<evidence type="ECO:0000313" key="4">
    <source>
        <dbReference type="EMBL" id="ORE17927.1"/>
    </source>
</evidence>
<dbReference type="SUPFAM" id="SSF50978">
    <property type="entry name" value="WD40 repeat-like"/>
    <property type="match status" value="1"/>
</dbReference>
<dbReference type="PANTHER" id="PTHR22746:SF10">
    <property type="entry name" value="GUANINE NUCLEOTIDE EXCHANGE FACTOR SUBUNIT RIC1"/>
    <property type="match status" value="1"/>
</dbReference>
<dbReference type="SMART" id="SM00320">
    <property type="entry name" value="WD40"/>
    <property type="match status" value="2"/>
</dbReference>
<dbReference type="Pfam" id="PF07064">
    <property type="entry name" value="RIC1"/>
    <property type="match status" value="1"/>
</dbReference>